<keyword evidence="3" id="KW-1185">Reference proteome</keyword>
<proteinExistence type="predicted"/>
<evidence type="ECO:0000313" key="2">
    <source>
        <dbReference type="EMBL" id="SHK27478.1"/>
    </source>
</evidence>
<reference evidence="2 3" key="1">
    <citation type="submission" date="2016-11" db="EMBL/GenBank/DDBJ databases">
        <authorList>
            <person name="Jaros S."/>
            <person name="Januszkiewicz K."/>
            <person name="Wedrychowicz H."/>
        </authorList>
    </citation>
    <scope>NUCLEOTIDE SEQUENCE [LARGE SCALE GENOMIC DNA]</scope>
    <source>
        <strain evidence="2 3">DSM 15929</strain>
    </source>
</reference>
<organism evidence="2 3">
    <name type="scientific">Anaerocolumna jejuensis DSM 15929</name>
    <dbReference type="NCBI Taxonomy" id="1121322"/>
    <lineage>
        <taxon>Bacteria</taxon>
        <taxon>Bacillati</taxon>
        <taxon>Bacillota</taxon>
        <taxon>Clostridia</taxon>
        <taxon>Lachnospirales</taxon>
        <taxon>Lachnospiraceae</taxon>
        <taxon>Anaerocolumna</taxon>
    </lineage>
</organism>
<keyword evidence="1" id="KW-1133">Transmembrane helix</keyword>
<feature type="transmembrane region" description="Helical" evidence="1">
    <location>
        <begin position="83"/>
        <end position="107"/>
    </location>
</feature>
<protein>
    <submittedName>
        <fullName evidence="2">Uncharacterized protein</fullName>
    </submittedName>
</protein>
<feature type="transmembrane region" description="Helical" evidence="1">
    <location>
        <begin position="21"/>
        <end position="44"/>
    </location>
</feature>
<gene>
    <name evidence="2" type="ORF">SAMN02745136_02151</name>
</gene>
<evidence type="ECO:0000256" key="1">
    <source>
        <dbReference type="SAM" id="Phobius"/>
    </source>
</evidence>
<dbReference type="AlphaFoldDB" id="A0A1M6R550"/>
<dbReference type="InterPro" id="IPR046140">
    <property type="entry name" value="DUF6142"/>
</dbReference>
<dbReference type="RefSeq" id="WP_073275639.1">
    <property type="nucleotide sequence ID" value="NZ_FRAC01000010.1"/>
</dbReference>
<keyword evidence="1" id="KW-0812">Transmembrane</keyword>
<keyword evidence="1" id="KW-0472">Membrane</keyword>
<dbReference type="STRING" id="1121322.SAMN02745136_02151"/>
<dbReference type="Proteomes" id="UP000184386">
    <property type="component" value="Unassembled WGS sequence"/>
</dbReference>
<accession>A0A1M6R550</accession>
<name>A0A1M6R550_9FIRM</name>
<dbReference type="EMBL" id="FRAC01000010">
    <property type="protein sequence ID" value="SHK27478.1"/>
    <property type="molecule type" value="Genomic_DNA"/>
</dbReference>
<dbReference type="OrthoDB" id="2055992at2"/>
<sequence>MFKIRKETYKFTGRSHSLKGIVSAVTGGVGIVSILVLFILSGVYRGNGSILFGAGGMLLFALTVTGFILGVKACTEKEIYYTAPITGMVANGILSIILFILYIMGLFI</sequence>
<evidence type="ECO:0000313" key="3">
    <source>
        <dbReference type="Proteomes" id="UP000184386"/>
    </source>
</evidence>
<dbReference type="Pfam" id="PF19639">
    <property type="entry name" value="DUF6142"/>
    <property type="match status" value="1"/>
</dbReference>
<feature type="transmembrane region" description="Helical" evidence="1">
    <location>
        <begin position="50"/>
        <end position="71"/>
    </location>
</feature>